<name>A0A1N6JF79_9BURK</name>
<dbReference type="InterPro" id="IPR029753">
    <property type="entry name" value="D-isomer_DH_CS"/>
</dbReference>
<keyword evidence="4" id="KW-0520">NAD</keyword>
<evidence type="ECO:0000256" key="3">
    <source>
        <dbReference type="ARBA" id="ARBA00023002"/>
    </source>
</evidence>
<protein>
    <submittedName>
        <fullName evidence="8">D-3-phosphoglycerate dehydrogenase</fullName>
    </submittedName>
</protein>
<sequence length="330" mass="35993">MHRKFRVLSTSKIDPLGSEMLAPLCELIVPPDDRADTLRRYMADIDALIVRVRLPDDIFTKAARLKAIVRHGVGLDFIPVSQATEAGIPVANLPDSNTQAVVEHVVGALFALARDFHRIPGLLKREGWSVRQAYHGLELRGRAVGIVGLGRIGLGVATALHHGFGMRVLGYDVATQATLPDFIVQTSLESVFSESDFITLHAPLLPSTQHLVNAQLLGLVKPQAYLINAARGGLVDDSALLEALSENRLAGAALDVFEPEPLAADHPYLQRDNVLVTPHTAALTQESVARMSVGSAQAVLDVLHGRCPTNLVNPEIWDHYLERWNLRSPR</sequence>
<dbReference type="Proteomes" id="UP000185151">
    <property type="component" value="Unassembled WGS sequence"/>
</dbReference>
<accession>A0A1N6JF79</accession>
<proteinExistence type="inferred from homology"/>
<dbReference type="GO" id="GO:0008652">
    <property type="term" value="P:amino acid biosynthetic process"/>
    <property type="evidence" value="ECO:0007669"/>
    <property type="project" value="UniProtKB-KW"/>
</dbReference>
<dbReference type="PANTHER" id="PTHR42789:SF1">
    <property type="entry name" value="D-ISOMER SPECIFIC 2-HYDROXYACID DEHYDROGENASE FAMILY PROTEIN (AFU_ORTHOLOGUE AFUA_6G10090)"/>
    <property type="match status" value="1"/>
</dbReference>
<evidence type="ECO:0000313" key="11">
    <source>
        <dbReference type="Proteomes" id="UP000185151"/>
    </source>
</evidence>
<dbReference type="PROSITE" id="PS00670">
    <property type="entry name" value="D_2_HYDROXYACID_DH_2"/>
    <property type="match status" value="1"/>
</dbReference>
<evidence type="ECO:0000256" key="4">
    <source>
        <dbReference type="ARBA" id="ARBA00023027"/>
    </source>
</evidence>
<evidence type="ECO:0000259" key="6">
    <source>
        <dbReference type="Pfam" id="PF00389"/>
    </source>
</evidence>
<evidence type="ECO:0000313" key="10">
    <source>
        <dbReference type="Proteomes" id="UP000184693"/>
    </source>
</evidence>
<feature type="domain" description="D-isomer specific 2-hydroxyacid dehydrogenase catalytic" evidence="6">
    <location>
        <begin position="10"/>
        <end position="313"/>
    </location>
</feature>
<keyword evidence="3 5" id="KW-0560">Oxidoreductase</keyword>
<dbReference type="InterPro" id="IPR036291">
    <property type="entry name" value="NAD(P)-bd_dom_sf"/>
</dbReference>
<dbReference type="CDD" id="cd12173">
    <property type="entry name" value="PGDH_4"/>
    <property type="match status" value="1"/>
</dbReference>
<dbReference type="GO" id="GO:0016616">
    <property type="term" value="F:oxidoreductase activity, acting on the CH-OH group of donors, NAD or NADP as acceptor"/>
    <property type="evidence" value="ECO:0007669"/>
    <property type="project" value="InterPro"/>
</dbReference>
<evidence type="ECO:0000256" key="2">
    <source>
        <dbReference type="ARBA" id="ARBA00022605"/>
    </source>
</evidence>
<dbReference type="PROSITE" id="PS00065">
    <property type="entry name" value="D_2_HYDROXYACID_DH_1"/>
    <property type="match status" value="1"/>
</dbReference>
<dbReference type="EMBL" id="FSRM01000002">
    <property type="protein sequence ID" value="SIO49670.1"/>
    <property type="molecule type" value="Genomic_DNA"/>
</dbReference>
<dbReference type="PANTHER" id="PTHR42789">
    <property type="entry name" value="D-ISOMER SPECIFIC 2-HYDROXYACID DEHYDROGENASE FAMILY PROTEIN (AFU_ORTHOLOGUE AFUA_6G10090)"/>
    <property type="match status" value="1"/>
</dbReference>
<evidence type="ECO:0000259" key="7">
    <source>
        <dbReference type="Pfam" id="PF02826"/>
    </source>
</evidence>
<keyword evidence="11" id="KW-1185">Reference proteome</keyword>
<keyword evidence="2" id="KW-0028">Amino-acid biosynthesis</keyword>
<dbReference type="EMBL" id="FSRU01000001">
    <property type="protein sequence ID" value="SIO43038.1"/>
    <property type="molecule type" value="Genomic_DNA"/>
</dbReference>
<dbReference type="InterPro" id="IPR006139">
    <property type="entry name" value="D-isomer_2_OHA_DH_cat_dom"/>
</dbReference>
<comment type="similarity">
    <text evidence="1 5">Belongs to the D-isomer specific 2-hydroxyacid dehydrogenase family.</text>
</comment>
<dbReference type="InterPro" id="IPR050857">
    <property type="entry name" value="D-2-hydroxyacid_DH"/>
</dbReference>
<dbReference type="Pfam" id="PF00389">
    <property type="entry name" value="2-Hacid_dh"/>
    <property type="match status" value="1"/>
</dbReference>
<dbReference type="RefSeq" id="WP_074267501.1">
    <property type="nucleotide sequence ID" value="NZ_FSRU01000001.1"/>
</dbReference>
<evidence type="ECO:0000256" key="1">
    <source>
        <dbReference type="ARBA" id="ARBA00005854"/>
    </source>
</evidence>
<evidence type="ECO:0000256" key="5">
    <source>
        <dbReference type="RuleBase" id="RU003719"/>
    </source>
</evidence>
<dbReference type="InterPro" id="IPR006140">
    <property type="entry name" value="D-isomer_DH_NAD-bd"/>
</dbReference>
<dbReference type="Pfam" id="PF02826">
    <property type="entry name" value="2-Hacid_dh_C"/>
    <property type="match status" value="1"/>
</dbReference>
<dbReference type="AlphaFoldDB" id="A0A1N6JF79"/>
<dbReference type="Gene3D" id="3.40.50.720">
    <property type="entry name" value="NAD(P)-binding Rossmann-like Domain"/>
    <property type="match status" value="2"/>
</dbReference>
<dbReference type="SUPFAM" id="SSF51735">
    <property type="entry name" value="NAD(P)-binding Rossmann-fold domains"/>
    <property type="match status" value="1"/>
</dbReference>
<dbReference type="InterPro" id="IPR029752">
    <property type="entry name" value="D-isomer_DH_CS1"/>
</dbReference>
<evidence type="ECO:0000313" key="9">
    <source>
        <dbReference type="EMBL" id="SIO49670.1"/>
    </source>
</evidence>
<gene>
    <name evidence="8" type="ORF">SAMN05444165_3121</name>
    <name evidence="9" type="ORF">SAMN05444168_5533</name>
</gene>
<dbReference type="SUPFAM" id="SSF52283">
    <property type="entry name" value="Formate/glycerate dehydrogenase catalytic domain-like"/>
    <property type="match status" value="1"/>
</dbReference>
<dbReference type="Proteomes" id="UP000184693">
    <property type="component" value="Unassembled WGS sequence"/>
</dbReference>
<dbReference type="GO" id="GO:0051287">
    <property type="term" value="F:NAD binding"/>
    <property type="evidence" value="ECO:0007669"/>
    <property type="project" value="InterPro"/>
</dbReference>
<evidence type="ECO:0000313" key="8">
    <source>
        <dbReference type="EMBL" id="SIO43038.1"/>
    </source>
</evidence>
<organism evidence="8 11">
    <name type="scientific">Paraburkholderia phenazinium</name>
    <dbReference type="NCBI Taxonomy" id="60549"/>
    <lineage>
        <taxon>Bacteria</taxon>
        <taxon>Pseudomonadati</taxon>
        <taxon>Pseudomonadota</taxon>
        <taxon>Betaproteobacteria</taxon>
        <taxon>Burkholderiales</taxon>
        <taxon>Burkholderiaceae</taxon>
        <taxon>Paraburkholderia</taxon>
    </lineage>
</organism>
<reference evidence="10 11" key="1">
    <citation type="submission" date="2016-11" db="EMBL/GenBank/DDBJ databases">
        <authorList>
            <person name="Jaros S."/>
            <person name="Januszkiewicz K."/>
            <person name="Wedrychowicz H."/>
        </authorList>
    </citation>
    <scope>NUCLEOTIDE SEQUENCE [LARGE SCALE GENOMIC DNA]</scope>
    <source>
        <strain evidence="9 10">GAS86</strain>
        <strain evidence="8 11">GAS95</strain>
    </source>
</reference>
<feature type="domain" description="D-isomer specific 2-hydroxyacid dehydrogenase NAD-binding" evidence="7">
    <location>
        <begin position="107"/>
        <end position="281"/>
    </location>
</feature>